<sequence>MSLSCLGLSAARAAGQEDPPSASLHSATFRYESLRPATPSADVSAPQAFVVTGRVVSADEDEGIPGVNVIIKGTSTGTVTDIDGNYRLEVPSEESVLVFSAVGYMAREVVVGTQTTLDLTLETDVKSLEEVVVVGYGEQKRETVVAAIAQTDGKVLERSGNVQSIGAALTGNVPGVITNASTGMPGEEDPQIFIRGRSTWNNASPLILVDGVERPMSSVEISAVESVSVLKDASATAVYGVRGANGVILITTKKGKTGKATIRARVNTTMKVPSKLPGKYDAYDALRIRNQVIENELALRPESWNDYLPQAIIDKYRYPASVEEMERYPNVDWTNTLFKDYAMSYNASLNINGGTKFVKYFANADFLREGDLFRQYDNNRGYQPGYGFNRLNVRSNLDFQLTSSTTLSAGLAGSYGVRKSPWGATGNEYNMWIAAYSNAPDVFLPQYSDGSWGYYAPNQGKAENSVRSLAISGIQFLTTTRLNTNFTLDQNLDMITKGLNFKGTLALDNEFLEGDRGVSDLYNDTQQKWIDPVTGLETYKISYDANNRFDFQEGVKWTATPGTVRDYASYRRLFYQLQMNYAVTLGDKHDLTAMGLFNRNEYATGSEIPNYREDWVFRTTYAFANKYMFEYNGAYNGSEKFSKENRFAFFSSGGAGWILTNEPFLQAVPRLDFLKLRASYGEIGDDNINGRWLYLTQWAYGGPNGYVGQARLGLNGEQAPLSPYTWYREASVGNESVHWEKVKKTNFGLDYGLFNGLIKGNVDFFRDVRTDVLIAGNNRAIPSYYGTQAPVANLGRVQNQGFELEVNLNYQWGSGLRLWSTLNMTHAKDKVLSADDAGLLPDYQKAEGKQIGQAYSYVGDGFYNTWDEVYASTMHNTNDNQKLPGNYFIIDYNADGIIDSYDNVPFGFSGAPQNTYNATFGFEWKNFSGFVQFYGTNNVTRQVVLTSLSSQNHVVYDEGSYWSKDNPNADSPMPRWLSTPSGYTSGNRYMYDGSYLRLKNAEIAYTFGTDAPWVNRAGFESLRIFMNGNNLFLWTRMPDDRESNFAGTGWASQGAYPTVKRYNLGLNLTF</sequence>
<evidence type="ECO:0000259" key="2">
    <source>
        <dbReference type="Pfam" id="PF07715"/>
    </source>
</evidence>
<keyword evidence="1" id="KW-0812">Transmembrane</keyword>
<dbReference type="Pfam" id="PF07715">
    <property type="entry name" value="Plug"/>
    <property type="match status" value="1"/>
</dbReference>
<dbReference type="SUPFAM" id="SSF56935">
    <property type="entry name" value="Porins"/>
    <property type="match status" value="1"/>
</dbReference>
<evidence type="ECO:0000313" key="4">
    <source>
        <dbReference type="Proteomes" id="UP000198510"/>
    </source>
</evidence>
<dbReference type="STRING" id="1075417.SAMN05421823_104475"/>
<dbReference type="OrthoDB" id="9768177at2"/>
<reference evidence="3 4" key="1">
    <citation type="submission" date="2016-10" db="EMBL/GenBank/DDBJ databases">
        <authorList>
            <person name="de Groot N.N."/>
        </authorList>
    </citation>
    <scope>NUCLEOTIDE SEQUENCE [LARGE SCALE GENOMIC DNA]</scope>
    <source>
        <strain evidence="3 4">DSM 25186</strain>
    </source>
</reference>
<dbReference type="PROSITE" id="PS52016">
    <property type="entry name" value="TONB_DEPENDENT_REC_3"/>
    <property type="match status" value="1"/>
</dbReference>
<comment type="similarity">
    <text evidence="1">Belongs to the TonB-dependent receptor family.</text>
</comment>
<evidence type="ECO:0000256" key="1">
    <source>
        <dbReference type="PROSITE-ProRule" id="PRU01360"/>
    </source>
</evidence>
<dbReference type="SUPFAM" id="SSF49464">
    <property type="entry name" value="Carboxypeptidase regulatory domain-like"/>
    <property type="match status" value="1"/>
</dbReference>
<keyword evidence="4" id="KW-1185">Reference proteome</keyword>
<name>A0A1G9HN35_9BACT</name>
<keyword evidence="1" id="KW-0472">Membrane</keyword>
<dbReference type="InterPro" id="IPR037066">
    <property type="entry name" value="Plug_dom_sf"/>
</dbReference>
<dbReference type="EMBL" id="FNFO01000004">
    <property type="protein sequence ID" value="SDL13913.1"/>
    <property type="molecule type" value="Genomic_DNA"/>
</dbReference>
<gene>
    <name evidence="3" type="ORF">SAMN05421823_104475</name>
</gene>
<dbReference type="FunFam" id="2.170.130.10:FF:000003">
    <property type="entry name" value="SusC/RagA family TonB-linked outer membrane protein"/>
    <property type="match status" value="1"/>
</dbReference>
<dbReference type="InterPro" id="IPR012910">
    <property type="entry name" value="Plug_dom"/>
</dbReference>
<organism evidence="3 4">
    <name type="scientific">Catalinimonas alkaloidigena</name>
    <dbReference type="NCBI Taxonomy" id="1075417"/>
    <lineage>
        <taxon>Bacteria</taxon>
        <taxon>Pseudomonadati</taxon>
        <taxon>Bacteroidota</taxon>
        <taxon>Cytophagia</taxon>
        <taxon>Cytophagales</taxon>
        <taxon>Catalimonadaceae</taxon>
        <taxon>Catalinimonas</taxon>
    </lineage>
</organism>
<dbReference type="Gene3D" id="2.60.40.1120">
    <property type="entry name" value="Carboxypeptidase-like, regulatory domain"/>
    <property type="match status" value="1"/>
</dbReference>
<dbReference type="InterPro" id="IPR023996">
    <property type="entry name" value="TonB-dep_OMP_SusC/RagA"/>
</dbReference>
<proteinExistence type="inferred from homology"/>
<dbReference type="NCBIfam" id="TIGR04057">
    <property type="entry name" value="SusC_RagA_signa"/>
    <property type="match status" value="1"/>
</dbReference>
<keyword evidence="1" id="KW-1134">Transmembrane beta strand</keyword>
<feature type="domain" description="TonB-dependent receptor plug" evidence="2">
    <location>
        <begin position="143"/>
        <end position="247"/>
    </location>
</feature>
<dbReference type="InterPro" id="IPR039426">
    <property type="entry name" value="TonB-dep_rcpt-like"/>
</dbReference>
<dbReference type="NCBIfam" id="TIGR04056">
    <property type="entry name" value="OMP_RagA_SusC"/>
    <property type="match status" value="1"/>
</dbReference>
<evidence type="ECO:0000313" key="3">
    <source>
        <dbReference type="EMBL" id="SDL13913.1"/>
    </source>
</evidence>
<dbReference type="InterPro" id="IPR008969">
    <property type="entry name" value="CarboxyPept-like_regulatory"/>
</dbReference>
<accession>A0A1G9HN35</accession>
<dbReference type="Pfam" id="PF13715">
    <property type="entry name" value="CarbopepD_reg_2"/>
    <property type="match status" value="1"/>
</dbReference>
<dbReference type="InterPro" id="IPR023997">
    <property type="entry name" value="TonB-dep_OMP_SusC/RagA_CS"/>
</dbReference>
<comment type="subcellular location">
    <subcellularLocation>
        <location evidence="1">Cell outer membrane</location>
        <topology evidence="1">Multi-pass membrane protein</topology>
    </subcellularLocation>
</comment>
<dbReference type="AlphaFoldDB" id="A0A1G9HN35"/>
<keyword evidence="1" id="KW-0998">Cell outer membrane</keyword>
<dbReference type="Gene3D" id="2.170.130.10">
    <property type="entry name" value="TonB-dependent receptor, plug domain"/>
    <property type="match status" value="1"/>
</dbReference>
<dbReference type="GO" id="GO:0009279">
    <property type="term" value="C:cell outer membrane"/>
    <property type="evidence" value="ECO:0007669"/>
    <property type="project" value="UniProtKB-SubCell"/>
</dbReference>
<keyword evidence="1" id="KW-0813">Transport</keyword>
<dbReference type="Proteomes" id="UP000198510">
    <property type="component" value="Unassembled WGS sequence"/>
</dbReference>
<protein>
    <submittedName>
        <fullName evidence="3">TonB-linked outer membrane protein, SusC/RagA family</fullName>
    </submittedName>
</protein>